<evidence type="ECO:0000256" key="3">
    <source>
        <dbReference type="ARBA" id="ARBA00022485"/>
    </source>
</evidence>
<keyword evidence="5 14" id="KW-0698">rRNA processing</keyword>
<dbReference type="GO" id="GO:0030488">
    <property type="term" value="P:tRNA methylation"/>
    <property type="evidence" value="ECO:0007669"/>
    <property type="project" value="UniProtKB-UniRule"/>
</dbReference>
<feature type="active site" description="S-methylcysteine intermediate" evidence="14">
    <location>
        <position position="336"/>
    </location>
</feature>
<dbReference type="Pfam" id="PF21016">
    <property type="entry name" value="RlmN_N"/>
    <property type="match status" value="1"/>
</dbReference>
<dbReference type="PIRSF" id="PIRSF006004">
    <property type="entry name" value="CHP00048"/>
    <property type="match status" value="1"/>
</dbReference>
<dbReference type="InterPro" id="IPR058240">
    <property type="entry name" value="rSAM_sf"/>
</dbReference>
<evidence type="ECO:0000256" key="1">
    <source>
        <dbReference type="ARBA" id="ARBA00004496"/>
    </source>
</evidence>
<evidence type="ECO:0000256" key="9">
    <source>
        <dbReference type="ARBA" id="ARBA00022694"/>
    </source>
</evidence>
<dbReference type="SFLD" id="SFLDF00275">
    <property type="entry name" value="adenosine_C2_methyltransferase"/>
    <property type="match status" value="1"/>
</dbReference>
<comment type="cofactor">
    <cofactor evidence="14">
        <name>[4Fe-4S] cluster</name>
        <dbReference type="ChEBI" id="CHEBI:49883"/>
    </cofactor>
    <text evidence="14">Binds 1 [4Fe-4S] cluster. The cluster is coordinated with 3 cysteines and an exchangeable S-adenosyl-L-methionine.</text>
</comment>
<keyword evidence="11 14" id="KW-0408">Iron</keyword>
<dbReference type="FunFam" id="3.20.20.70:FF:000014">
    <property type="entry name" value="Probable dual-specificity RNA methyltransferase RlmN"/>
    <property type="match status" value="1"/>
</dbReference>
<dbReference type="GO" id="GO:0005737">
    <property type="term" value="C:cytoplasm"/>
    <property type="evidence" value="ECO:0007669"/>
    <property type="project" value="UniProtKB-SubCell"/>
</dbReference>
<dbReference type="GO" id="GO:0070040">
    <property type="term" value="F:rRNA (adenine(2503)-C2-)-methyltransferase activity"/>
    <property type="evidence" value="ECO:0007669"/>
    <property type="project" value="UniProtKB-UniRule"/>
</dbReference>
<dbReference type="InterPro" id="IPR013785">
    <property type="entry name" value="Aldolase_TIM"/>
</dbReference>
<feature type="binding site" evidence="14">
    <location>
        <begin position="217"/>
        <end position="219"/>
    </location>
    <ligand>
        <name>S-adenosyl-L-methionine</name>
        <dbReference type="ChEBI" id="CHEBI:59789"/>
    </ligand>
</feature>
<gene>
    <name evidence="14" type="primary">rlmN</name>
    <name evidence="16" type="ORF">SAMN02746065_11391</name>
</gene>
<evidence type="ECO:0000256" key="14">
    <source>
        <dbReference type="HAMAP-Rule" id="MF_01849"/>
    </source>
</evidence>
<dbReference type="InterPro" id="IPR040072">
    <property type="entry name" value="Methyltransferase_A"/>
</dbReference>
<feature type="active site" description="Proton acceptor" evidence="14">
    <location>
        <position position="90"/>
    </location>
</feature>
<dbReference type="OrthoDB" id="9793973at2"/>
<comment type="similarity">
    <text evidence="2 14">Belongs to the radical SAM superfamily. RlmN family.</text>
</comment>
<dbReference type="Gene3D" id="1.10.150.530">
    <property type="match status" value="1"/>
</dbReference>
<keyword evidence="8 14" id="KW-0949">S-adenosyl-L-methionine</keyword>
<keyword evidence="17" id="KW-1185">Reference proteome</keyword>
<comment type="miscellaneous">
    <text evidence="14">Reaction proceeds by a ping-pong mechanism involving intermediate methylation of a conserved cysteine residue.</text>
</comment>
<comment type="catalytic activity">
    <reaction evidence="14">
        <text>adenosine(37) in tRNA + 2 reduced [2Fe-2S]-[ferredoxin] + 2 S-adenosyl-L-methionine = 2-methyladenosine(37) in tRNA + 5'-deoxyadenosine + L-methionine + 2 oxidized [2Fe-2S]-[ferredoxin] + S-adenosyl-L-homocysteine</text>
        <dbReference type="Rhea" id="RHEA:43332"/>
        <dbReference type="Rhea" id="RHEA-COMP:10000"/>
        <dbReference type="Rhea" id="RHEA-COMP:10001"/>
        <dbReference type="Rhea" id="RHEA-COMP:10162"/>
        <dbReference type="Rhea" id="RHEA-COMP:10485"/>
        <dbReference type="ChEBI" id="CHEBI:17319"/>
        <dbReference type="ChEBI" id="CHEBI:33737"/>
        <dbReference type="ChEBI" id="CHEBI:33738"/>
        <dbReference type="ChEBI" id="CHEBI:57844"/>
        <dbReference type="ChEBI" id="CHEBI:57856"/>
        <dbReference type="ChEBI" id="CHEBI:59789"/>
        <dbReference type="ChEBI" id="CHEBI:74411"/>
        <dbReference type="ChEBI" id="CHEBI:74497"/>
        <dbReference type="EC" id="2.1.1.192"/>
    </reaction>
</comment>
<evidence type="ECO:0000256" key="6">
    <source>
        <dbReference type="ARBA" id="ARBA00022603"/>
    </source>
</evidence>
<evidence type="ECO:0000313" key="17">
    <source>
        <dbReference type="Proteomes" id="UP000192418"/>
    </source>
</evidence>
<dbReference type="PANTHER" id="PTHR30544:SF5">
    <property type="entry name" value="RADICAL SAM CORE DOMAIN-CONTAINING PROTEIN"/>
    <property type="match status" value="1"/>
</dbReference>
<dbReference type="InterPro" id="IPR004383">
    <property type="entry name" value="rRNA_lsu_MTrfase_RlmN/Cfr"/>
</dbReference>
<evidence type="ECO:0000256" key="12">
    <source>
        <dbReference type="ARBA" id="ARBA00023014"/>
    </source>
</evidence>
<dbReference type="RefSeq" id="WP_084069878.1">
    <property type="nucleotide sequence ID" value="NZ_FWXY01000013.1"/>
</dbReference>
<dbReference type="HAMAP" id="MF_01849">
    <property type="entry name" value="RNA_methyltr_RlmN"/>
    <property type="match status" value="1"/>
</dbReference>
<accession>A0A1W2CQW7</accession>
<evidence type="ECO:0000256" key="10">
    <source>
        <dbReference type="ARBA" id="ARBA00022723"/>
    </source>
</evidence>
<feature type="binding site" evidence="14">
    <location>
        <position position="293"/>
    </location>
    <ligand>
        <name>S-adenosyl-L-methionine</name>
        <dbReference type="ChEBI" id="CHEBI:59789"/>
    </ligand>
</feature>
<dbReference type="GO" id="GO:0002935">
    <property type="term" value="F:tRNA (adenine(37)-C2)-methyltransferase activity"/>
    <property type="evidence" value="ECO:0007669"/>
    <property type="project" value="UniProtKB-UniRule"/>
</dbReference>
<keyword evidence="12 14" id="KW-0411">Iron-sulfur</keyword>
<feature type="binding site" evidence="14">
    <location>
        <begin position="162"/>
        <end position="163"/>
    </location>
    <ligand>
        <name>S-adenosyl-L-methionine</name>
        <dbReference type="ChEBI" id="CHEBI:59789"/>
    </ligand>
</feature>
<dbReference type="NCBIfam" id="TIGR00048">
    <property type="entry name" value="rRNA_mod_RlmN"/>
    <property type="match status" value="1"/>
</dbReference>
<keyword evidence="7 14" id="KW-0808">Transferase</keyword>
<dbReference type="SFLD" id="SFLDS00029">
    <property type="entry name" value="Radical_SAM"/>
    <property type="match status" value="1"/>
</dbReference>
<evidence type="ECO:0000256" key="8">
    <source>
        <dbReference type="ARBA" id="ARBA00022691"/>
    </source>
</evidence>
<name>A0A1W2CQW7_9BACT</name>
<dbReference type="GO" id="GO:0019843">
    <property type="term" value="F:rRNA binding"/>
    <property type="evidence" value="ECO:0007669"/>
    <property type="project" value="UniProtKB-UniRule"/>
</dbReference>
<keyword evidence="4 14" id="KW-0963">Cytoplasm</keyword>
<dbReference type="SUPFAM" id="SSF102114">
    <property type="entry name" value="Radical SAM enzymes"/>
    <property type="match status" value="1"/>
</dbReference>
<comment type="caution">
    <text evidence="14">Lacks conserved residue(s) required for the propagation of feature annotation.</text>
</comment>
<dbReference type="InterPro" id="IPR027492">
    <property type="entry name" value="RNA_MTrfase_RlmN"/>
</dbReference>
<dbReference type="EC" id="2.1.1.192" evidence="14"/>
<dbReference type="EMBL" id="FWXY01000013">
    <property type="protein sequence ID" value="SMC87593.1"/>
    <property type="molecule type" value="Genomic_DNA"/>
</dbReference>
<keyword evidence="9 14" id="KW-0819">tRNA processing</keyword>
<dbReference type="InterPro" id="IPR007197">
    <property type="entry name" value="rSAM"/>
</dbReference>
<comment type="catalytic activity">
    <reaction evidence="14">
        <text>adenosine(2503) in 23S rRNA + 2 reduced [2Fe-2S]-[ferredoxin] + 2 S-adenosyl-L-methionine = 2-methyladenosine(2503) in 23S rRNA + 5'-deoxyadenosine + L-methionine + 2 oxidized [2Fe-2S]-[ferredoxin] + S-adenosyl-L-homocysteine</text>
        <dbReference type="Rhea" id="RHEA:42916"/>
        <dbReference type="Rhea" id="RHEA-COMP:10000"/>
        <dbReference type="Rhea" id="RHEA-COMP:10001"/>
        <dbReference type="Rhea" id="RHEA-COMP:10152"/>
        <dbReference type="Rhea" id="RHEA-COMP:10282"/>
        <dbReference type="ChEBI" id="CHEBI:17319"/>
        <dbReference type="ChEBI" id="CHEBI:33737"/>
        <dbReference type="ChEBI" id="CHEBI:33738"/>
        <dbReference type="ChEBI" id="CHEBI:57844"/>
        <dbReference type="ChEBI" id="CHEBI:57856"/>
        <dbReference type="ChEBI" id="CHEBI:59789"/>
        <dbReference type="ChEBI" id="CHEBI:74411"/>
        <dbReference type="ChEBI" id="CHEBI:74497"/>
        <dbReference type="EC" id="2.1.1.192"/>
    </reaction>
</comment>
<dbReference type="GO" id="GO:0070475">
    <property type="term" value="P:rRNA base methylation"/>
    <property type="evidence" value="ECO:0007669"/>
    <property type="project" value="UniProtKB-UniRule"/>
</dbReference>
<evidence type="ECO:0000256" key="11">
    <source>
        <dbReference type="ARBA" id="ARBA00023004"/>
    </source>
</evidence>
<dbReference type="GO" id="GO:0046872">
    <property type="term" value="F:metal ion binding"/>
    <property type="evidence" value="ECO:0007669"/>
    <property type="project" value="UniProtKB-KW"/>
</dbReference>
<dbReference type="GO" id="GO:0000049">
    <property type="term" value="F:tRNA binding"/>
    <property type="evidence" value="ECO:0007669"/>
    <property type="project" value="UniProtKB-UniRule"/>
</dbReference>
<evidence type="ECO:0000256" key="2">
    <source>
        <dbReference type="ARBA" id="ARBA00007544"/>
    </source>
</evidence>
<feature type="domain" description="Radical SAM core" evidence="15">
    <location>
        <begin position="96"/>
        <end position="331"/>
    </location>
</feature>
<dbReference type="AlphaFoldDB" id="A0A1W2CQW7"/>
<comment type="function">
    <text evidence="14">Specifically methylates position 2 of adenine 2503 in 23S rRNA and position 2 of adenine 37 in tRNAs.</text>
</comment>
<feature type="binding site" evidence="14">
    <location>
        <position position="117"/>
    </location>
    <ligand>
        <name>[4Fe-4S] cluster</name>
        <dbReference type="ChEBI" id="CHEBI:49883"/>
        <note>4Fe-4S-S-AdoMet</note>
    </ligand>
</feature>
<keyword evidence="3 14" id="KW-0004">4Fe-4S</keyword>
<evidence type="ECO:0000256" key="13">
    <source>
        <dbReference type="ARBA" id="ARBA00023157"/>
    </source>
</evidence>
<keyword evidence="10 14" id="KW-0479">Metal-binding</keyword>
<keyword evidence="13 14" id="KW-1015">Disulfide bond</keyword>
<comment type="subcellular location">
    <subcellularLocation>
        <location evidence="1 14">Cytoplasm</location>
    </subcellularLocation>
</comment>
<dbReference type="PANTHER" id="PTHR30544">
    <property type="entry name" value="23S RRNA METHYLTRANSFERASE"/>
    <property type="match status" value="1"/>
</dbReference>
<protein>
    <recommendedName>
        <fullName evidence="14">Probable dual-specificity RNA methyltransferase RlmN</fullName>
        <ecNumber evidence="14">2.1.1.192</ecNumber>
    </recommendedName>
    <alternativeName>
        <fullName evidence="14">23S rRNA (adenine(2503)-C(2))-methyltransferase</fullName>
    </alternativeName>
    <alternativeName>
        <fullName evidence="14">23S rRNA m2A2503 methyltransferase</fullName>
    </alternativeName>
    <alternativeName>
        <fullName evidence="14">Ribosomal RNA large subunit methyltransferase N</fullName>
    </alternativeName>
    <alternativeName>
        <fullName evidence="14">tRNA (adenine(37)-C(2))-methyltransferase</fullName>
    </alternativeName>
    <alternativeName>
        <fullName evidence="14">tRNA m2A37 methyltransferase</fullName>
    </alternativeName>
</protein>
<dbReference type="InterPro" id="IPR048641">
    <property type="entry name" value="RlmN_N"/>
</dbReference>
<evidence type="ECO:0000256" key="5">
    <source>
        <dbReference type="ARBA" id="ARBA00022552"/>
    </source>
</evidence>
<dbReference type="PROSITE" id="PS51918">
    <property type="entry name" value="RADICAL_SAM"/>
    <property type="match status" value="1"/>
</dbReference>
<dbReference type="GO" id="GO:0051539">
    <property type="term" value="F:4 iron, 4 sulfur cluster binding"/>
    <property type="evidence" value="ECO:0007669"/>
    <property type="project" value="UniProtKB-UniRule"/>
</dbReference>
<dbReference type="Proteomes" id="UP000192418">
    <property type="component" value="Unassembled WGS sequence"/>
</dbReference>
<evidence type="ECO:0000259" key="15">
    <source>
        <dbReference type="PROSITE" id="PS51918"/>
    </source>
</evidence>
<dbReference type="SFLD" id="SFLDG01062">
    <property type="entry name" value="methyltransferase_(Class_A)"/>
    <property type="match status" value="1"/>
</dbReference>
<feature type="binding site" evidence="14">
    <location>
        <position position="195"/>
    </location>
    <ligand>
        <name>S-adenosyl-L-methionine</name>
        <dbReference type="ChEBI" id="CHEBI:59789"/>
    </ligand>
</feature>
<feature type="binding site" evidence="14">
    <location>
        <position position="114"/>
    </location>
    <ligand>
        <name>[4Fe-4S] cluster</name>
        <dbReference type="ChEBI" id="CHEBI:49883"/>
        <note>4Fe-4S-S-AdoMet</note>
    </ligand>
</feature>
<sequence length="349" mass="39395">MEDIKNYSRKALEKWFENQGMRSFRAGQIFKWIYLRQADSFEEMTDLGKVLRQTLASHFSIPRLELERSEVSKDGTEKLLFRLTDGNYIESVLIPQKDHYTLCISSQAGCRQACKFCLTAKGGFHRNLTCAEIVSQVRDARQHLALKNGTAPLSNIVFMGMGEPLDNYEAVIKALSIITDSDYGLKFSPRRVTVSTCGLVPEILRLGLDTEANLAISLNATQDSTRTALMPVNRRYPMAKLLDACGRYHMKPRNKITFEYILIKGINDSDADAHRLVRLLAPIKAKVNLIPFNPHEKSEFQRPSPGDVSRFMQILLDRQVTAIVRKSKGDDISAACGQLKAKMGECCQR</sequence>
<keyword evidence="6 14" id="KW-0489">Methyltransferase</keyword>
<proteinExistence type="inferred from homology"/>
<dbReference type="STRING" id="1121400.SAMN02746065_11391"/>
<evidence type="ECO:0000313" key="16">
    <source>
        <dbReference type="EMBL" id="SMC87593.1"/>
    </source>
</evidence>
<dbReference type="Pfam" id="PF04055">
    <property type="entry name" value="Radical_SAM"/>
    <property type="match status" value="1"/>
</dbReference>
<organism evidence="16 17">
    <name type="scientific">Desulfocicer vacuolatum DSM 3385</name>
    <dbReference type="NCBI Taxonomy" id="1121400"/>
    <lineage>
        <taxon>Bacteria</taxon>
        <taxon>Pseudomonadati</taxon>
        <taxon>Thermodesulfobacteriota</taxon>
        <taxon>Desulfobacteria</taxon>
        <taxon>Desulfobacterales</taxon>
        <taxon>Desulfobacteraceae</taxon>
        <taxon>Desulfocicer</taxon>
    </lineage>
</organism>
<reference evidence="16 17" key="1">
    <citation type="submission" date="2017-04" db="EMBL/GenBank/DDBJ databases">
        <authorList>
            <person name="Afonso C.L."/>
            <person name="Miller P.J."/>
            <person name="Scott M.A."/>
            <person name="Spackman E."/>
            <person name="Goraichik I."/>
            <person name="Dimitrov K.M."/>
            <person name="Suarez D.L."/>
            <person name="Swayne D.E."/>
        </authorList>
    </citation>
    <scope>NUCLEOTIDE SEQUENCE [LARGE SCALE GENOMIC DNA]</scope>
    <source>
        <strain evidence="16 17">DSM 3385</strain>
    </source>
</reference>
<dbReference type="Gene3D" id="3.20.20.70">
    <property type="entry name" value="Aldolase class I"/>
    <property type="match status" value="1"/>
</dbReference>
<evidence type="ECO:0000256" key="4">
    <source>
        <dbReference type="ARBA" id="ARBA00022490"/>
    </source>
</evidence>
<evidence type="ECO:0000256" key="7">
    <source>
        <dbReference type="ARBA" id="ARBA00022679"/>
    </source>
</evidence>
<feature type="binding site" evidence="14">
    <location>
        <position position="110"/>
    </location>
    <ligand>
        <name>[4Fe-4S] cluster</name>
        <dbReference type="ChEBI" id="CHEBI:49883"/>
        <note>4Fe-4S-S-AdoMet</note>
    </ligand>
</feature>